<evidence type="ECO:0000313" key="1">
    <source>
        <dbReference type="EMBL" id="KAI8439828.1"/>
    </source>
</evidence>
<accession>A0ACC0KTP5</accession>
<reference evidence="1 2" key="1">
    <citation type="journal article" date="2022" name="Genome Biol. Evol.">
        <title>The Spruce Budworm Genome: Reconstructing the Evolutionary History of Antifreeze Proteins.</title>
        <authorList>
            <person name="Beliveau C."/>
            <person name="Gagne P."/>
            <person name="Picq S."/>
            <person name="Vernygora O."/>
            <person name="Keeling C.I."/>
            <person name="Pinkney K."/>
            <person name="Doucet D."/>
            <person name="Wen F."/>
            <person name="Johnston J.S."/>
            <person name="Maaroufi H."/>
            <person name="Boyle B."/>
            <person name="Laroche J."/>
            <person name="Dewar K."/>
            <person name="Juretic N."/>
            <person name="Blackburn G."/>
            <person name="Nisole A."/>
            <person name="Brunet B."/>
            <person name="Brandao M."/>
            <person name="Lumley L."/>
            <person name="Duan J."/>
            <person name="Quan G."/>
            <person name="Lucarotti C.J."/>
            <person name="Roe A.D."/>
            <person name="Sperling F.A.H."/>
            <person name="Levesque R.C."/>
            <person name="Cusson M."/>
        </authorList>
    </citation>
    <scope>NUCLEOTIDE SEQUENCE [LARGE SCALE GENOMIC DNA]</scope>
    <source>
        <strain evidence="1">Glfc:IPQL:Cfum</strain>
    </source>
</reference>
<name>A0ACC0KTP5_CHOFU</name>
<dbReference type="Proteomes" id="UP001064048">
    <property type="component" value="Chromosome 23"/>
</dbReference>
<proteinExistence type="predicted"/>
<gene>
    <name evidence="1" type="ORF">MSG28_013495</name>
</gene>
<sequence length="512" mass="57662">MNYADNFLLSHRLLEENGFLQHIYGALSSMDLSAAVLGALQGMCITRSLPYIPKTEKNVALSSICRNEGNDHFNSECYQKALECYNKALLFAPKGSMELILAISNRSALLFKLKAYSASFHDIETCLKLGCSGGLLEKLKKRKVSCTNMIASEMYKTFSLVHGFPEEFFKFNEKKHPEIPCLSADVDIISISGEKRVAASKDIEIGTVVVVETAFATCSARDKSQVACYFCQKMSFNLIPCDNCCYALFCSTECQKRCVSEYHDIECQIMSVLEALSEGSKFRLIIKTVFKLIKKCKTWSKLIEESNIGANVRLNTSSLGQIYNVENYSSMLCFNENYHFVHGILYNHSFMYAIVIHYLEKISGFFPATPRDLEAKKCFAELCMRLGMMYPYVTEMNSTAENFSDMQIRSDNAPSHFGLFALTGKLNHSCDPNVVVIGLNNRVALVAVKPIKKMTEITISKILQDRGHFKDNCYALSKLEELVNTAEHIKIYGEFRSQLGLFQYAATLNSMI</sequence>
<organism evidence="1 2">
    <name type="scientific">Choristoneura fumiferana</name>
    <name type="common">Spruce budworm moth</name>
    <name type="synonym">Archips fumiferana</name>
    <dbReference type="NCBI Taxonomy" id="7141"/>
    <lineage>
        <taxon>Eukaryota</taxon>
        <taxon>Metazoa</taxon>
        <taxon>Ecdysozoa</taxon>
        <taxon>Arthropoda</taxon>
        <taxon>Hexapoda</taxon>
        <taxon>Insecta</taxon>
        <taxon>Pterygota</taxon>
        <taxon>Neoptera</taxon>
        <taxon>Endopterygota</taxon>
        <taxon>Lepidoptera</taxon>
        <taxon>Glossata</taxon>
        <taxon>Ditrysia</taxon>
        <taxon>Tortricoidea</taxon>
        <taxon>Tortricidae</taxon>
        <taxon>Tortricinae</taxon>
        <taxon>Choristoneura</taxon>
    </lineage>
</organism>
<evidence type="ECO:0000313" key="2">
    <source>
        <dbReference type="Proteomes" id="UP001064048"/>
    </source>
</evidence>
<dbReference type="EMBL" id="CM046123">
    <property type="protein sequence ID" value="KAI8439828.1"/>
    <property type="molecule type" value="Genomic_DNA"/>
</dbReference>
<keyword evidence="2" id="KW-1185">Reference proteome</keyword>
<protein>
    <submittedName>
        <fullName evidence="1">Uncharacterized protein</fullName>
    </submittedName>
</protein>
<comment type="caution">
    <text evidence="1">The sequence shown here is derived from an EMBL/GenBank/DDBJ whole genome shotgun (WGS) entry which is preliminary data.</text>
</comment>